<name>W2RNN1_CYPE1</name>
<evidence type="ECO:0000256" key="1">
    <source>
        <dbReference type="SAM" id="MobiDB-lite"/>
    </source>
</evidence>
<feature type="compositionally biased region" description="Polar residues" evidence="1">
    <location>
        <begin position="635"/>
        <end position="649"/>
    </location>
</feature>
<proteinExistence type="predicted"/>
<dbReference type="STRING" id="1220924.W2RNN1"/>
<dbReference type="AlphaFoldDB" id="W2RNN1"/>
<dbReference type="InParanoid" id="W2RNN1"/>
<feature type="compositionally biased region" description="Polar residues" evidence="1">
    <location>
        <begin position="708"/>
        <end position="722"/>
    </location>
</feature>
<organism evidence="2 3">
    <name type="scientific">Cyphellophora europaea (strain CBS 101466)</name>
    <name type="common">Phialophora europaea</name>
    <dbReference type="NCBI Taxonomy" id="1220924"/>
    <lineage>
        <taxon>Eukaryota</taxon>
        <taxon>Fungi</taxon>
        <taxon>Dikarya</taxon>
        <taxon>Ascomycota</taxon>
        <taxon>Pezizomycotina</taxon>
        <taxon>Eurotiomycetes</taxon>
        <taxon>Chaetothyriomycetidae</taxon>
        <taxon>Chaetothyriales</taxon>
        <taxon>Cyphellophoraceae</taxon>
        <taxon>Cyphellophora</taxon>
    </lineage>
</organism>
<dbReference type="OrthoDB" id="2522477at2759"/>
<feature type="region of interest" description="Disordered" evidence="1">
    <location>
        <begin position="580"/>
        <end position="774"/>
    </location>
</feature>
<feature type="compositionally biased region" description="Polar residues" evidence="1">
    <location>
        <begin position="666"/>
        <end position="683"/>
    </location>
</feature>
<dbReference type="Proteomes" id="UP000030752">
    <property type="component" value="Unassembled WGS sequence"/>
</dbReference>
<gene>
    <name evidence="2" type="ORF">HMPREF1541_07701</name>
</gene>
<protein>
    <submittedName>
        <fullName evidence="2">Uncharacterized protein</fullName>
    </submittedName>
</protein>
<evidence type="ECO:0000313" key="3">
    <source>
        <dbReference type="Proteomes" id="UP000030752"/>
    </source>
</evidence>
<dbReference type="VEuPathDB" id="FungiDB:HMPREF1541_07701"/>
<feature type="compositionally biased region" description="Basic and acidic residues" evidence="1">
    <location>
        <begin position="732"/>
        <end position="772"/>
    </location>
</feature>
<dbReference type="GeneID" id="19975040"/>
<keyword evidence="3" id="KW-1185">Reference proteome</keyword>
<sequence>MPHLLDLPDEIILHILSACAEERDARHRMSFSSSGRQTILNFAKSSHRAFSLAEPFLYNTITLRKGIEFSPAFKSFKQRLLDQPGRNEHVSDVALVPAEGPTDPDFWTWASFVAMLPKLEHLFVEVPFTQADAIDDEETGEYVSPFWTAFKNTFSSKQSGTVPHTKVPAWASHLTTCHLNFNAPNGFCVPLGDIANVLAAPSIRKLTLVAADLREFELDRKTIRLRSSPLQHLRLESCIVSESSLRHMLSIPQALTTFFESSGTNNQDNHLSLDRLYGLSQALAMHRSTLKTLYVNPRDLRSLSEFESSGSRTITFAHLTSLVNLTIDFRDWRFEPGPTYFLERFPTSLRHLHLKVDLSYYSNPIPAYFAFWTNRIRRRMYRSRHSRPTFPRLETFAVEMMHITPSTVNSSQRDDLETAVWRLKHDFNVRVRIYRCTKQRNAVPPYLWDEYEPELVCMLDSNVMEARNLWNTQTLSEIKELERLEREWRTSRMIELDQQRLEGKRQRMLAQVERWEMDEMPCEADLNEASRVMLMERDRKARAALDLWEGLPLVPPEGEDGWSFVPASSLVLTHAKQDCGKADENENDGVAGPSNQSKDTVVNEESMEAAGPSLPSECLSSEKSAPVDQVGTPKGQEQNHPSTGVSVDDTSADDHPCPSVVEISDQPATNLTPSANPSSSPFTLSAEAACPKEQGQGINEAGLAPPENKQSPSPEFTPTYEDSFSVAADSSPSKEKETPPTTAKGKDVAETDCKREKQEGKLPVKDNKDKDVTPSQEVDLAVAVAVALDPGPSLKQAPPSVSPAPAVAGADAGAVIVS</sequence>
<reference evidence="2 3" key="1">
    <citation type="submission" date="2013-03" db="EMBL/GenBank/DDBJ databases">
        <title>The Genome Sequence of Phialophora europaea CBS 101466.</title>
        <authorList>
            <consortium name="The Broad Institute Genomics Platform"/>
            <person name="Cuomo C."/>
            <person name="de Hoog S."/>
            <person name="Gorbushina A."/>
            <person name="Walker B."/>
            <person name="Young S.K."/>
            <person name="Zeng Q."/>
            <person name="Gargeya S."/>
            <person name="Fitzgerald M."/>
            <person name="Haas B."/>
            <person name="Abouelleil A."/>
            <person name="Allen A.W."/>
            <person name="Alvarado L."/>
            <person name="Arachchi H.M."/>
            <person name="Berlin A.M."/>
            <person name="Chapman S.B."/>
            <person name="Gainer-Dewar J."/>
            <person name="Goldberg J."/>
            <person name="Griggs A."/>
            <person name="Gujja S."/>
            <person name="Hansen M."/>
            <person name="Howarth C."/>
            <person name="Imamovic A."/>
            <person name="Ireland A."/>
            <person name="Larimer J."/>
            <person name="McCowan C."/>
            <person name="Murphy C."/>
            <person name="Pearson M."/>
            <person name="Poon T.W."/>
            <person name="Priest M."/>
            <person name="Roberts A."/>
            <person name="Saif S."/>
            <person name="Shea T."/>
            <person name="Sisk P."/>
            <person name="Sykes S."/>
            <person name="Wortman J."/>
            <person name="Nusbaum C."/>
            <person name="Birren B."/>
        </authorList>
    </citation>
    <scope>NUCLEOTIDE SEQUENCE [LARGE SCALE GENOMIC DNA]</scope>
    <source>
        <strain evidence="2 3">CBS 101466</strain>
    </source>
</reference>
<evidence type="ECO:0000313" key="2">
    <source>
        <dbReference type="EMBL" id="ETN38077.1"/>
    </source>
</evidence>
<dbReference type="RefSeq" id="XP_008720246.1">
    <property type="nucleotide sequence ID" value="XM_008722024.1"/>
</dbReference>
<dbReference type="HOGENOM" id="CLU_345459_0_0_1"/>
<accession>W2RNN1</accession>
<dbReference type="EMBL" id="KB822723">
    <property type="protein sequence ID" value="ETN38077.1"/>
    <property type="molecule type" value="Genomic_DNA"/>
</dbReference>